<name>A0A9N9TW99_PHYSR</name>
<evidence type="ECO:0000256" key="16">
    <source>
        <dbReference type="ARBA" id="ARBA00023175"/>
    </source>
</evidence>
<keyword evidence="11" id="KW-0067">ATP-binding</keyword>
<keyword evidence="14" id="KW-0969">Cilium</keyword>
<keyword evidence="23" id="KW-1185">Reference proteome</keyword>
<dbReference type="InterPro" id="IPR003593">
    <property type="entry name" value="AAA+_ATPase"/>
</dbReference>
<dbReference type="InterPro" id="IPR041658">
    <property type="entry name" value="AAA_lid_11"/>
</dbReference>
<keyword evidence="9" id="KW-0547">Nucleotide-binding</keyword>
<organism evidence="22 23">
    <name type="scientific">Phyllotreta striolata</name>
    <name type="common">Striped flea beetle</name>
    <name type="synonym">Crioceris striolata</name>
    <dbReference type="NCBI Taxonomy" id="444603"/>
    <lineage>
        <taxon>Eukaryota</taxon>
        <taxon>Metazoa</taxon>
        <taxon>Ecdysozoa</taxon>
        <taxon>Arthropoda</taxon>
        <taxon>Hexapoda</taxon>
        <taxon>Insecta</taxon>
        <taxon>Pterygota</taxon>
        <taxon>Neoptera</taxon>
        <taxon>Endopterygota</taxon>
        <taxon>Coleoptera</taxon>
        <taxon>Polyphaga</taxon>
        <taxon>Cucujiformia</taxon>
        <taxon>Chrysomeloidea</taxon>
        <taxon>Chrysomelidae</taxon>
        <taxon>Galerucinae</taxon>
        <taxon>Alticini</taxon>
        <taxon>Phyllotreta</taxon>
    </lineage>
</organism>
<dbReference type="Gene3D" id="1.20.140.100">
    <property type="entry name" value="Dynein heavy chain, N-terminal domain 2"/>
    <property type="match status" value="1"/>
</dbReference>
<dbReference type="EMBL" id="OU900100">
    <property type="protein sequence ID" value="CAG9863949.1"/>
    <property type="molecule type" value="Genomic_DNA"/>
</dbReference>
<feature type="domain" description="AAA+ ATPase" evidence="21">
    <location>
        <begin position="1650"/>
        <end position="1742"/>
    </location>
</feature>
<dbReference type="PANTHER" id="PTHR45703">
    <property type="entry name" value="DYNEIN HEAVY CHAIN"/>
    <property type="match status" value="1"/>
</dbReference>
<evidence type="ECO:0000256" key="10">
    <source>
        <dbReference type="ARBA" id="ARBA00022794"/>
    </source>
</evidence>
<dbReference type="Pfam" id="PF12775">
    <property type="entry name" value="AAA_7"/>
    <property type="match status" value="1"/>
</dbReference>
<dbReference type="Pfam" id="PF12781">
    <property type="entry name" value="AAA_9"/>
    <property type="match status" value="1"/>
</dbReference>
<evidence type="ECO:0000256" key="15">
    <source>
        <dbReference type="ARBA" id="ARBA00023136"/>
    </source>
</evidence>
<dbReference type="GO" id="GO:0007018">
    <property type="term" value="P:microtubule-based movement"/>
    <property type="evidence" value="ECO:0007669"/>
    <property type="project" value="InterPro"/>
</dbReference>
<dbReference type="InterPro" id="IPR043157">
    <property type="entry name" value="Dynein_AAA1S"/>
</dbReference>
<evidence type="ECO:0000256" key="7">
    <source>
        <dbReference type="ARBA" id="ARBA00022701"/>
    </source>
</evidence>
<dbReference type="Pfam" id="PF12774">
    <property type="entry name" value="AAA_6"/>
    <property type="match status" value="1"/>
</dbReference>
<evidence type="ECO:0000313" key="22">
    <source>
        <dbReference type="EMBL" id="CAG9863949.1"/>
    </source>
</evidence>
<evidence type="ECO:0000256" key="6">
    <source>
        <dbReference type="ARBA" id="ARBA00022490"/>
    </source>
</evidence>
<keyword evidence="16" id="KW-0505">Motor protein</keyword>
<dbReference type="SUPFAM" id="SSF52540">
    <property type="entry name" value="P-loop containing nucleoside triphosphate hydrolases"/>
    <property type="match status" value="4"/>
</dbReference>
<dbReference type="FunFam" id="3.40.50.300:FF:000071">
    <property type="entry name" value="Cytoplasmic dynein heavy chain 1"/>
    <property type="match status" value="1"/>
</dbReference>
<evidence type="ECO:0000256" key="14">
    <source>
        <dbReference type="ARBA" id="ARBA00023069"/>
    </source>
</evidence>
<keyword evidence="8" id="KW-0677">Repeat</keyword>
<feature type="coiled-coil region" evidence="20">
    <location>
        <begin position="3024"/>
        <end position="3121"/>
    </location>
</feature>
<evidence type="ECO:0000256" key="5">
    <source>
        <dbReference type="ARBA" id="ARBA00022475"/>
    </source>
</evidence>
<dbReference type="GO" id="GO:0030286">
    <property type="term" value="C:dynein complex"/>
    <property type="evidence" value="ECO:0007669"/>
    <property type="project" value="UniProtKB-KW"/>
</dbReference>
<evidence type="ECO:0000259" key="21">
    <source>
        <dbReference type="SMART" id="SM00382"/>
    </source>
</evidence>
<evidence type="ECO:0000256" key="19">
    <source>
        <dbReference type="ARBA" id="ARBA00023902"/>
    </source>
</evidence>
<evidence type="ECO:0000256" key="9">
    <source>
        <dbReference type="ARBA" id="ARBA00022741"/>
    </source>
</evidence>
<dbReference type="FunFam" id="3.20.180.20:FF:000002">
    <property type="entry name" value="Cytoplasmic dynein heavy chain 1"/>
    <property type="match status" value="1"/>
</dbReference>
<dbReference type="Gene3D" id="3.20.180.20">
    <property type="entry name" value="Dynein heavy chain, N-terminal domain 2"/>
    <property type="match status" value="1"/>
</dbReference>
<dbReference type="PANTHER" id="PTHR45703:SF22">
    <property type="entry name" value="DYNEIN CYTOPLASMIC 2 HEAVY CHAIN 1"/>
    <property type="match status" value="1"/>
</dbReference>
<dbReference type="Pfam" id="PF21264">
    <property type="entry name" value="DYNC2H1_AAA_dom"/>
    <property type="match status" value="1"/>
</dbReference>
<dbReference type="Proteomes" id="UP001153712">
    <property type="component" value="Chromosome 7"/>
</dbReference>
<evidence type="ECO:0000256" key="2">
    <source>
        <dbReference type="ARBA" id="ARBA00004430"/>
    </source>
</evidence>
<keyword evidence="17" id="KW-0206">Cytoskeleton</keyword>
<evidence type="ECO:0000313" key="23">
    <source>
        <dbReference type="Proteomes" id="UP001153712"/>
    </source>
</evidence>
<comment type="similarity">
    <text evidence="3">Belongs to the dynein heavy chain family.</text>
</comment>
<comment type="subcellular location">
    <subcellularLocation>
        <location evidence="1">Cell membrane</location>
        <topology evidence="1">Peripheral membrane protein</topology>
    </subcellularLocation>
    <subcellularLocation>
        <location evidence="2">Cytoplasm</location>
        <location evidence="2">Cytoskeleton</location>
        <location evidence="2">Cilium axoneme</location>
    </subcellularLocation>
</comment>
<keyword evidence="5" id="KW-1003">Cell membrane</keyword>
<dbReference type="Gene3D" id="6.10.140.1060">
    <property type="match status" value="1"/>
</dbReference>
<dbReference type="InterPro" id="IPR027417">
    <property type="entry name" value="P-loop_NTPase"/>
</dbReference>
<dbReference type="Pfam" id="PF03028">
    <property type="entry name" value="Dynein_heavy"/>
    <property type="match status" value="1"/>
</dbReference>
<gene>
    <name evidence="22" type="ORF">PHYEVI_LOCUS10218</name>
</gene>
<dbReference type="InterPro" id="IPR026983">
    <property type="entry name" value="DHC"/>
</dbReference>
<dbReference type="InterPro" id="IPR013602">
    <property type="entry name" value="Dynein_heavy_linker"/>
</dbReference>
<dbReference type="GO" id="GO:0005886">
    <property type="term" value="C:plasma membrane"/>
    <property type="evidence" value="ECO:0007669"/>
    <property type="project" value="UniProtKB-SubCell"/>
</dbReference>
<evidence type="ECO:0000256" key="11">
    <source>
        <dbReference type="ARBA" id="ARBA00022840"/>
    </source>
</evidence>
<dbReference type="Pfam" id="PF25007">
    <property type="entry name" value="DYH2-5-8_CC"/>
    <property type="match status" value="1"/>
</dbReference>
<dbReference type="GO" id="GO:0008569">
    <property type="term" value="F:minus-end-directed microtubule motor activity"/>
    <property type="evidence" value="ECO:0007669"/>
    <property type="project" value="InterPro"/>
</dbReference>
<evidence type="ECO:0000256" key="4">
    <source>
        <dbReference type="ARBA" id="ARBA00022473"/>
    </source>
</evidence>
<evidence type="ECO:0000256" key="8">
    <source>
        <dbReference type="ARBA" id="ARBA00022737"/>
    </source>
</evidence>
<dbReference type="InterPro" id="IPR042222">
    <property type="entry name" value="Dynein_2_N"/>
</dbReference>
<proteinExistence type="inferred from homology"/>
<dbReference type="Gene3D" id="1.20.1270.280">
    <property type="match status" value="1"/>
</dbReference>
<dbReference type="Pfam" id="PF12780">
    <property type="entry name" value="AAA_8"/>
    <property type="match status" value="1"/>
</dbReference>
<keyword evidence="18" id="KW-0966">Cell projection</keyword>
<dbReference type="InterPro" id="IPR054354">
    <property type="entry name" value="DYNC2H1-like_lid"/>
</dbReference>
<evidence type="ECO:0000256" key="18">
    <source>
        <dbReference type="ARBA" id="ARBA00023273"/>
    </source>
</evidence>
<dbReference type="Gene3D" id="1.10.8.1220">
    <property type="match status" value="1"/>
</dbReference>
<reference evidence="22" key="1">
    <citation type="submission" date="2022-01" db="EMBL/GenBank/DDBJ databases">
        <authorList>
            <person name="King R."/>
        </authorList>
    </citation>
    <scope>NUCLEOTIDE SEQUENCE</scope>
</reference>
<keyword evidence="15" id="KW-0472">Membrane</keyword>
<dbReference type="Pfam" id="PF12777">
    <property type="entry name" value="MT"/>
    <property type="match status" value="1"/>
</dbReference>
<dbReference type="Pfam" id="PF08393">
    <property type="entry name" value="DHC_N2"/>
    <property type="match status" value="1"/>
</dbReference>
<evidence type="ECO:0000256" key="1">
    <source>
        <dbReference type="ARBA" id="ARBA00004202"/>
    </source>
</evidence>
<feature type="coiled-coil region" evidence="20">
    <location>
        <begin position="2815"/>
        <end position="2888"/>
    </location>
</feature>
<feature type="domain" description="AAA+ ATPase" evidence="21">
    <location>
        <begin position="1939"/>
        <end position="2323"/>
    </location>
</feature>
<dbReference type="Pfam" id="PF08385">
    <property type="entry name" value="DHC_N1"/>
    <property type="match status" value="1"/>
</dbReference>
<dbReference type="OrthoDB" id="447173at2759"/>
<evidence type="ECO:0000256" key="13">
    <source>
        <dbReference type="ARBA" id="ARBA00023054"/>
    </source>
</evidence>
<dbReference type="Pfam" id="PF18198">
    <property type="entry name" value="AAA_lid_11"/>
    <property type="match status" value="1"/>
</dbReference>
<dbReference type="Pfam" id="PF22597">
    <property type="entry name" value="DYN_lid"/>
    <property type="match status" value="1"/>
</dbReference>
<dbReference type="Gene3D" id="3.40.50.300">
    <property type="entry name" value="P-loop containing nucleotide triphosphate hydrolases"/>
    <property type="match status" value="5"/>
</dbReference>
<keyword evidence="10" id="KW-0970">Cilium biogenesis/degradation</keyword>
<dbReference type="GO" id="GO:0005524">
    <property type="term" value="F:ATP binding"/>
    <property type="evidence" value="ECO:0007669"/>
    <property type="project" value="UniProtKB-KW"/>
</dbReference>
<feature type="coiled-coil region" evidence="20">
    <location>
        <begin position="3330"/>
        <end position="3396"/>
    </location>
</feature>
<dbReference type="InterPro" id="IPR004273">
    <property type="entry name" value="Dynein_heavy_D6_P-loop"/>
</dbReference>
<dbReference type="InterPro" id="IPR035706">
    <property type="entry name" value="AAA_9"/>
</dbReference>
<dbReference type="InterPro" id="IPR049400">
    <property type="entry name" value="DYNC2H1_AAA_dom"/>
</dbReference>
<evidence type="ECO:0000256" key="3">
    <source>
        <dbReference type="ARBA" id="ARBA00008887"/>
    </source>
</evidence>
<dbReference type="Gene3D" id="1.20.58.1120">
    <property type="match status" value="1"/>
</dbReference>
<dbReference type="SMART" id="SM00382">
    <property type="entry name" value="AAA"/>
    <property type="match status" value="2"/>
</dbReference>
<dbReference type="InterPro" id="IPR042219">
    <property type="entry name" value="AAA_lid_11_sf"/>
</dbReference>
<evidence type="ECO:0000256" key="20">
    <source>
        <dbReference type="SAM" id="Coils"/>
    </source>
</evidence>
<dbReference type="InterPro" id="IPR024317">
    <property type="entry name" value="Dynein_heavy_chain_D4_dom"/>
</dbReference>
<dbReference type="Gene3D" id="3.10.490.20">
    <property type="match status" value="1"/>
</dbReference>
<dbReference type="InterPro" id="IPR043160">
    <property type="entry name" value="Dynein_C_barrel"/>
</dbReference>
<keyword evidence="12" id="KW-0243">Dynein</keyword>
<dbReference type="Gene3D" id="1.10.8.710">
    <property type="match status" value="1"/>
</dbReference>
<dbReference type="GO" id="GO:0030030">
    <property type="term" value="P:cell projection organization"/>
    <property type="evidence" value="ECO:0007669"/>
    <property type="project" value="UniProtKB-KW"/>
</dbReference>
<dbReference type="InterPro" id="IPR041228">
    <property type="entry name" value="Dynein_C"/>
</dbReference>
<keyword evidence="7" id="KW-0493">Microtubule</keyword>
<dbReference type="InterPro" id="IPR056759">
    <property type="entry name" value="DYH2-5-8_CC"/>
</dbReference>
<evidence type="ECO:0000256" key="17">
    <source>
        <dbReference type="ARBA" id="ARBA00023212"/>
    </source>
</evidence>
<dbReference type="GO" id="GO:0051959">
    <property type="term" value="F:dynein light intermediate chain binding"/>
    <property type="evidence" value="ECO:0007669"/>
    <property type="project" value="InterPro"/>
</dbReference>
<dbReference type="InterPro" id="IPR013594">
    <property type="entry name" value="Dynein_heavy_tail"/>
</dbReference>
<sequence>MSDFAKRHFIKIAGLHLGTTFLEDNWDKDIIGMQELQNFLVMENVITLFAVIEEIDDNKRMKFFRTFTNQNYEVIICFNKYKPIVPSDDNLLRDIQTTTLSGSPTLALFQSLNVFSPLLQQKDQPNISRQIANLQNDLRTAIFNDRSSSAIIEATEYTSLSVVTALEHEVIYWNSVKPSKRDKLTKAACSTFKDLLSTIAGEFNIIDALSCADVEELLEKSHNVLDDLWKNEPPFPKHRITHIMDVIGSDVQKHFAALLKQFNVWTDDYLQISEMLNQEIALGEKWLVSCKQLTEIFWPSYTPNPWKDDIYQPPELVNSISILKKVLEIRSLHRQLLKLLSNQEQTELQTDEILNKFKDIDASLFGQDTKQSLIKAEKQFGYMIQPAEQRIATKLKNQLTGVNSNIRQLIYEYSRYAELIGRPVLRNELIKERQYLLASIHDYLKSIQSEATSENHAINMRYDIPEVVKDIIQLRQLESKVNEVHKVALKILQDLQGYEDLNRRILEISKDLKRQHHELFDSWCADVLIYIKNNTLKLKESDPVVEFSDDKLMRVTFSPRLIVLISEVRQLGAMGYQIPAAIRETSEHAKKFMKLARILEQIAHFHNTIGDQMIACQKPMMLNSALELSKLVQEQEVVSWGQEKSVERYVNTLKAAVEKLSKENGLLTMYHHQILEKIKELEEVDLIKEYSKWKETSKNVRQILAQVEEKGFRNIQSWKRELDKVLSGVLEKQYVESLDTLHIYLPEIRADLIYRNSKLEYLPDEATLRKTYDLQLKRFLDIPKHFRNISDETNSVVYDIILERNQEALSNVAKRTDELFEQLQAVLTHWQSWLQLETLDTTKLTTWQHWDLHFRASKTFGQEIAKLPCEEERVGCFVIGLSRLRSDLESHNRSYWDQLVQSLKNALAQDVVKLQNYVDHSTNALTKQPVTLDEVGETGAVHADILKEKPEMENLFDEMTKKAQTLSSWSREQVVMVNRLKGAWDRLQNLLDNYQHIMEKQMEIIKTTLKVDGENLNKEIERFNAKWEDANPRLNSGEILGSSLDDLVKHLNNVKNKRNEWTEIGKQKGKLLDDYLKFNLEPPDIPFLKEIEDTLKLEEESWSIFEAFNKEFDEIKSESWIVFRKKTYKLEEFLKSWRERLTKTENSHLESRILHEIHKYEVTAPLLKFLKGEDFTENHWIDVFNLLNMHVKPIDQLALNDFLQVSDNIQAKLNELQGINKRAASEIIIRQALAELEHWDIHTRFALSPHKDSKNKEIPLIKDFKEILNKIGDNQSLLQSLKNSPDYDSSVEKVSMWENKFSDLDHYLTSLAQIQRKWLYLEPIFVSGTLSQEKNRFERIDRDLRHVLGFIERDLRVSALCRYPNLRSLLETTLNQLARCQNNLDEFLKEKRNKFPRFLFLSDDDLLEVVGQSSKEQIIQAHLKKIFSGINSVVLSLNGGEITAICSMQGEKITLSNYVAINRPVEVWMNDLVKEMQNTLKELLVNCQKEKSAPDPLQYPSQILCLSESISFTAKCEQAITSMTLSSLLSKYKTQLEHYGSLDLNKSKGNDGDGENVLELKLKALLLDTIRFVCVIEELVRSNTSKITEWSWQKQLRYYSNSTGEVTVKMANARMDYSYEYLGNAAKLVRTPLTEKCFLTLTQGLHLGMGGNPYGPAGTGKTESVKALGHLLGRQVLVFNCDEGIDVSAMGRILIGLVKTGAWGCFDEFNRLDEATLSAISMLIHAIQISIRTDKKTVRLLDQDIDVNKHCGIFVTLNPAGGGYGGRNNLPDNLKQLFRPVVMTHPDNEEIARSLLQCEGYKCAGVAARKLVEIFDISSKLLSKQQHYDWGLRSIRTVLTGCGRALKSLKSNSDSTVGINEELSLIVQVLKTDVLSKLSFADSNKFISIVEDVFMEVDFKTVTDDLLVSTIEESFNELGLIKNDRQINKCLKLFEQLQQRMGIAIVGPPKSGKTTIRKLIHKTLTKMGRIIKFHEFNPKSLGRAQLLGKLDVDTGQWTDGVITKYSLDVTSENSDIWSWIVCDGDIDPDWVESLNSVLDDNRLLSLPSGWRIQFGSNVNFIFETHNLTNASPATISRMGIVLLSEEDMDLQLVLTSFADKLPDGQKSILGPLVIDYIGKAIDWCVKEGEMILPCSRVGMALTVLSQLKDVYSKSQFAVRLMNILGHQLHEDFKEIFCQQVYDWLGETPPPVIVRSRYNNDRGTVESYYTNPNVIIEDGNRLKIPLIPTSQIELYVDCLNGWLGDSNENILLVGPHGSAKTLILENAVKNRTNLELVTIYCSGSLSPGFVITKMAQYCIHVNTHKGKVLRPKRGNLLLHFKNLHLLKPDKWGTNVLVEFLNQLIVYRGFFDSNVEFIGIENIFIVCSLEATNNLSQRFTSNLRIFNISLPDTEDFSVIIVAYLTSVLKRLSSGFPKAKIVKLTASIISFYDKLRTTFNSLHNKHYLFTPHDVVNLCRGILQYKENNEGNLDDFVIEVIKYEARYIFGDKLVNEDDRTLMIKLLNESFESHWGAITPSAPKINYYYVCVEKTPDCDGSLVKLDEAEWRKAVQNGITLIEREGQLLDLVLNEELLHLTANILKIVSRPGGNVLLIGKSGVGRKSAIKIVTALQSAKLIVPSLDFLNNDLKMAMQYAGIESEDVYLLIEDYILNNENNLNIFNSLISSGEAPGLYQPAELDSIVKGLKEESDRENFDGSLIQYYSERIKRNLHVLICLDADNENLWNIIDNCPALIQNCAIIWKSAWNSNTIKETPSVIIDRSNLRENVQHASSKSFCAVYNITQSPISTPSRYISLIKLYIKIYEEKMTTIEAKQHKLKAGVSKLTEAENMVKELKENAAEKQTKLAEKQAKANSALNMITNTMKNANVHKEEMEHLRSKTEEETIQLNKRKKDIDVELAEVEPLIEQARQAVGNIKTESISEIRSLRAPPEIIRDILEGVLRLMGIQDTSWNSMKTFLAKRGVKEDIKAFDANRIAKENRQAVERLMTMKKDSFDPKSAKRASQAAAPLAAWVSANVKYSHVLDKIRPLEMEQMKLKENLSNAENQLGELSAGLDDVDATVAKLKEQLSIYTKEAAEIEIDLNRAQSTLLAAEGLVKKLGDEYERWQKQLRELSIEIDKLPNNCLLIAAFMTYMPGESEDARNEFLSNCVREIGIETINLETFLSTERERMQWKSEGLASYKLSLENAIMILKNDTVPVLVDPTSSAVNWIKRHLKNRNVESIIQSSPKLRGELELAVRFGKILILEEIDTVSPVLFPILRKEFTTQGERRLINMNGKLIDYHKDFKLILCSRNEHIKLPPEISPLVNSLNFTITRAGLTEQLLSRAISQENPEIENKQKELLKEREEMEEKLDNLQNQLLEDLANSKGNILQDNKLLESLNQTKASSEAIAEALKESDDIRRKLQSEYDVYRDLSVFGNSLYFACNEFAKSNVLYLLSVSAFTDLFLRSLQTFQGLDNNLESQKKQLLHTVYAYMSRGIFQNDRLKFLLYLIFKLYPKFIPENEWNVFIGNLIASGTTRDDVPPWIPKHSIANVKQLQMGLPDFFEALKLQEYTLWKNFMTTDECEKDLPKHLPFTDFQKVLVVQAVRQDRLVSAMSQCALNLTGMVTLNPPVLDLLSFYKETRKDVPILILALSGTDPLTEIREVASALSQEYMEVAMGEGQESKALEALKKCSETGLWLILKNLHLVTYWLTILTQTHRSLQPHDKFRLWLISEPSNNFNFVLAQNSLKIVYETSQGIKNNILHTFASFGKKYVEKLSSNSAKIFFVIACVHALFQERRKYIPQGWSKFYDFSDADLSTSVKLVEDIWLNQGVQIQWRFIYGLIADAVYGGRIENLDDMNIVYSYCKQYFVDDVVSHRWKPFGLNCSLPSSAQFDEYMKMIKEFPAVDRPAFFGLAENINRVWEKQISTKMISEIKNFYLQRKISRAKFDQEAFLKGVLPFLSLWKKLNQGHDFIRVTNEKKSIGGCSVENFLHEEFHNAIAFVQIIHKHFTNLNKTCKGAMKPDETILSIGYSLLNHETPAVWQNIWHGPKDPIQYLKTFITKTANLSKWKDENVRNLLEKPLRVSALFHPEAFIASHKQDFAKANKIAMDELVLQTSWRPKSNSLIVADMLIEGGSFESGVLNQSTPQSETYNNVPNCYLNWIKKGEVLADDNHIDVPLYCTSTREKKLIMLQIPCDRDNKDKWLLKGIALYLEY</sequence>
<dbReference type="GO" id="GO:0045505">
    <property type="term" value="F:dynein intermediate chain binding"/>
    <property type="evidence" value="ECO:0007669"/>
    <property type="project" value="InterPro"/>
</dbReference>
<dbReference type="InterPro" id="IPR035699">
    <property type="entry name" value="AAA_6"/>
</dbReference>
<keyword evidence="4" id="KW-0217">Developmental protein</keyword>
<keyword evidence="6" id="KW-0963">Cytoplasm</keyword>
<evidence type="ECO:0000256" key="12">
    <source>
        <dbReference type="ARBA" id="ARBA00023017"/>
    </source>
</evidence>
<dbReference type="GO" id="GO:0005874">
    <property type="term" value="C:microtubule"/>
    <property type="evidence" value="ECO:0007669"/>
    <property type="project" value="UniProtKB-KW"/>
</dbReference>
<dbReference type="FunFam" id="1.20.920.20:FF:000002">
    <property type="entry name" value="Cytoplasmic dynein 1 heavy chain"/>
    <property type="match status" value="1"/>
</dbReference>
<dbReference type="Gene3D" id="1.20.920.20">
    <property type="match status" value="1"/>
</dbReference>
<keyword evidence="13 20" id="KW-0175">Coiled coil</keyword>
<dbReference type="Gene3D" id="1.20.920.30">
    <property type="match status" value="1"/>
</dbReference>
<dbReference type="InterPro" id="IPR042228">
    <property type="entry name" value="Dynein_linker_3"/>
</dbReference>
<accession>A0A9N9TW99</accession>
<dbReference type="Pfam" id="PF18199">
    <property type="entry name" value="Dynein_C"/>
    <property type="match status" value="1"/>
</dbReference>
<protein>
    <recommendedName>
        <fullName evidence="19">Cytoplasmic dynein 2 heavy chain 1</fullName>
    </recommendedName>
</protein>
<dbReference type="GO" id="GO:0005930">
    <property type="term" value="C:axoneme"/>
    <property type="evidence" value="ECO:0007669"/>
    <property type="project" value="UniProtKB-SubCell"/>
</dbReference>
<dbReference type="Gene3D" id="1.10.8.720">
    <property type="entry name" value="Region D6 of dynein motor"/>
    <property type="match status" value="1"/>
</dbReference>
<dbReference type="InterPro" id="IPR024743">
    <property type="entry name" value="Dynein_HC_stalk"/>
</dbReference>